<feature type="domain" description="Reverse transcriptase" evidence="1">
    <location>
        <begin position="264"/>
        <end position="470"/>
    </location>
</feature>
<sequence>MYKIRNNTLQHKQKQLRYINIEINTQNSILNHYFKTSQPTRQHQDDLRWINKFNENFENKLIEKRDKKIKTLKENQVQEQSPKPQTTKTMNSKITYDTSNVINISKIHLSQEQLKVISKGLKFVPTPRSINTITTVVNCEKSLFSTPKLIKSAAISEISTFIQKWRKPTKFNMNKEETKLLKEIKSIQDIVIIQADKGGKIVIMNKNDYFNKIEEKLNDLNVYEQVKNDPTIIKTEINKKVTKMLKQNKITDQNKYYLTSIDDLPKIRGQPKLHKIDTPMRIVTCSRDTITSPISQFIFRIIKELRTTLSGVVCNTSNFIKIITDVKLNQDEHLASLDIQDLYTNIPVNKAIDITLKRLDESKKLDNLPFTKTDIKELLILAFTYGNTLSPILADIYMDEYQKQHLHEVNIPNKIWRYVDDILIITKMNKTQLDKYVNDLNKIRGTIKFTSEFEQNDQINYLDTMLTKTIINNETILKIRWFRKDTAADRLLNYESSHGKSIKNNIVKNMTTRILETTQDNIDQQEDLNKLRSMLLKSNYPLKEIEKLIKQTCQEFKSNKNKSNDKNDDIAGQINPFNADIFFRSMTCRIERVKDKNNDEFICSLTLPYVPGMEVLKRRLEKKLKIKLFFSYPYKLQSQFNQSLKGPSKSVIYQIPCSCKETYVGQTKVGIDNRMKQHSKAINDNENNSNSEMVKHFQEKKFQCLFDTNDAFIIEEEKDYWKRLTKEAKYSIISESVNTHDEINAAWTPILHKAKHLIQRKIESAQENYTTYKRTNTERKTRR</sequence>
<name>A0A816MLD4_9BILA</name>
<organism evidence="2 3">
    <name type="scientific">Rotaria magnacalcarata</name>
    <dbReference type="NCBI Taxonomy" id="392030"/>
    <lineage>
        <taxon>Eukaryota</taxon>
        <taxon>Metazoa</taxon>
        <taxon>Spiralia</taxon>
        <taxon>Gnathifera</taxon>
        <taxon>Rotifera</taxon>
        <taxon>Eurotatoria</taxon>
        <taxon>Bdelloidea</taxon>
        <taxon>Philodinida</taxon>
        <taxon>Philodinidae</taxon>
        <taxon>Rotaria</taxon>
    </lineage>
</organism>
<dbReference type="PANTHER" id="PTHR21301">
    <property type="entry name" value="REVERSE TRANSCRIPTASE"/>
    <property type="match status" value="1"/>
</dbReference>
<protein>
    <recommendedName>
        <fullName evidence="1">Reverse transcriptase domain-containing protein</fullName>
    </recommendedName>
</protein>
<evidence type="ECO:0000313" key="2">
    <source>
        <dbReference type="EMBL" id="CAF2003770.1"/>
    </source>
</evidence>
<evidence type="ECO:0000259" key="1">
    <source>
        <dbReference type="PROSITE" id="PS50878"/>
    </source>
</evidence>
<reference evidence="2" key="1">
    <citation type="submission" date="2021-02" db="EMBL/GenBank/DDBJ databases">
        <authorList>
            <person name="Nowell W R."/>
        </authorList>
    </citation>
    <scope>NUCLEOTIDE SEQUENCE</scope>
</reference>
<comment type="caution">
    <text evidence="2">The sequence shown here is derived from an EMBL/GenBank/DDBJ whole genome shotgun (WGS) entry which is preliminary data.</text>
</comment>
<dbReference type="AlphaFoldDB" id="A0A816MLD4"/>
<gene>
    <name evidence="2" type="ORF">XDN619_LOCUS3425</name>
</gene>
<evidence type="ECO:0000313" key="3">
    <source>
        <dbReference type="Proteomes" id="UP000663887"/>
    </source>
</evidence>
<dbReference type="PROSITE" id="PS50878">
    <property type="entry name" value="RT_POL"/>
    <property type="match status" value="1"/>
</dbReference>
<proteinExistence type="predicted"/>
<dbReference type="InterPro" id="IPR058912">
    <property type="entry name" value="HTH_animal"/>
</dbReference>
<dbReference type="PANTHER" id="PTHR21301:SF10">
    <property type="entry name" value="REVERSE TRANSCRIPTASE DOMAIN-CONTAINING PROTEIN"/>
    <property type="match status" value="1"/>
</dbReference>
<dbReference type="Pfam" id="PF26215">
    <property type="entry name" value="HTH_animal"/>
    <property type="match status" value="1"/>
</dbReference>
<dbReference type="EMBL" id="CAJNRG010000490">
    <property type="protein sequence ID" value="CAF2003770.1"/>
    <property type="molecule type" value="Genomic_DNA"/>
</dbReference>
<accession>A0A816MLD4</accession>
<dbReference type="Proteomes" id="UP000663887">
    <property type="component" value="Unassembled WGS sequence"/>
</dbReference>
<dbReference type="InterPro" id="IPR000477">
    <property type="entry name" value="RT_dom"/>
</dbReference>